<evidence type="ECO:0000313" key="1">
    <source>
        <dbReference type="Proteomes" id="UP000887579"/>
    </source>
</evidence>
<dbReference type="WBParaSite" id="ES5_v2.g18218.t1">
    <property type="protein sequence ID" value="ES5_v2.g18218.t1"/>
    <property type="gene ID" value="ES5_v2.g18218"/>
</dbReference>
<accession>A0AC34FLF4</accession>
<proteinExistence type="predicted"/>
<organism evidence="1 2">
    <name type="scientific">Panagrolaimus sp. ES5</name>
    <dbReference type="NCBI Taxonomy" id="591445"/>
    <lineage>
        <taxon>Eukaryota</taxon>
        <taxon>Metazoa</taxon>
        <taxon>Ecdysozoa</taxon>
        <taxon>Nematoda</taxon>
        <taxon>Chromadorea</taxon>
        <taxon>Rhabditida</taxon>
        <taxon>Tylenchina</taxon>
        <taxon>Panagrolaimomorpha</taxon>
        <taxon>Panagrolaimoidea</taxon>
        <taxon>Panagrolaimidae</taxon>
        <taxon>Panagrolaimus</taxon>
    </lineage>
</organism>
<evidence type="ECO:0000313" key="2">
    <source>
        <dbReference type="WBParaSite" id="ES5_v2.g18218.t1"/>
    </source>
</evidence>
<sequence>MDIPFSLEYTVSENHLKALKESTKFEYLQSNYFTAIHASDVEYCLRVYRNRNKEERWGRVCLMIEFGNEKKVEAKFAFYTDGGYCIICYSIDELYDRKENSLLVENLF</sequence>
<name>A0AC34FLF4_9BILA</name>
<reference evidence="2" key="1">
    <citation type="submission" date="2022-11" db="UniProtKB">
        <authorList>
            <consortium name="WormBaseParasite"/>
        </authorList>
    </citation>
    <scope>IDENTIFICATION</scope>
</reference>
<protein>
    <submittedName>
        <fullName evidence="2">Uncharacterized protein</fullName>
    </submittedName>
</protein>
<dbReference type="Proteomes" id="UP000887579">
    <property type="component" value="Unplaced"/>
</dbReference>